<evidence type="ECO:0000313" key="11">
    <source>
        <dbReference type="EMBL" id="WWD03289.1"/>
    </source>
</evidence>
<sequence>MGLQRTPPTRSQPLPSVSPVPPPAQPTEDVDTPNLPQGNDEADKTTISNISDSKAFAPRHPGVMRTPSPSSGSTEQEDQINRFEHVDERPIRPAPFPPPEEIPPGPMELDVPQIQLEGDKTIVIEDDSQAELKVEQQMVIDTEQSPAKQISMQVDRNQIHSGSAPMEIDIPVQQANSERSTTPTYNPQQFSAQAGPSTIHAPPPTTPSSQSTIPKTPRSRRKTMEPLPSPPRIPSVQQEEEYQFGRRYQLTMETLERAVKAGAQRWTTEHLKGCFPQLTKDLGKPMEDICVSASQSMRQNILASAAEHMKHYKVGPALQAIDAVDKEAKDYRRFNPPESDIGKLGRPDAWRPDVTPNSLTISSVLPIYDNSYSKLREEYLELHKYCSDKYKTLIEKQNQLNELENGVSDGVIELEKTIEILDNLPMEDMMIWTESAESKLDTRAPEQIQ</sequence>
<dbReference type="InterPro" id="IPR007128">
    <property type="entry name" value="PMF1/Nnf1"/>
</dbReference>
<evidence type="ECO:0000256" key="5">
    <source>
        <dbReference type="ARBA" id="ARBA00022776"/>
    </source>
</evidence>
<proteinExistence type="predicted"/>
<keyword evidence="5" id="KW-0498">Mitosis</keyword>
<dbReference type="KEGG" id="ker:91100144"/>
<name>A0AAX4KBE3_9TREE</name>
<dbReference type="GO" id="GO:0007059">
    <property type="term" value="P:chromosome segregation"/>
    <property type="evidence" value="ECO:0007669"/>
    <property type="project" value="TreeGrafter"/>
</dbReference>
<keyword evidence="9" id="KW-0137">Centromere</keyword>
<protein>
    <submittedName>
        <fullName evidence="11">Uncharacterized protein</fullName>
    </submittedName>
</protein>
<feature type="region of interest" description="Disordered" evidence="10">
    <location>
        <begin position="175"/>
        <end position="241"/>
    </location>
</feature>
<dbReference type="PANTHER" id="PTHR15459:SF3">
    <property type="entry name" value="POLYAMINE-MODULATED FACTOR 1"/>
    <property type="match status" value="1"/>
</dbReference>
<evidence type="ECO:0000256" key="8">
    <source>
        <dbReference type="ARBA" id="ARBA00023306"/>
    </source>
</evidence>
<dbReference type="EMBL" id="CP144089">
    <property type="protein sequence ID" value="WWD03289.1"/>
    <property type="molecule type" value="Genomic_DNA"/>
</dbReference>
<feature type="region of interest" description="Disordered" evidence="10">
    <location>
        <begin position="1"/>
        <end position="110"/>
    </location>
</feature>
<evidence type="ECO:0000256" key="10">
    <source>
        <dbReference type="SAM" id="MobiDB-lite"/>
    </source>
</evidence>
<organism evidence="11 12">
    <name type="scientific">Kwoniella europaea PYCC6329</name>
    <dbReference type="NCBI Taxonomy" id="1423913"/>
    <lineage>
        <taxon>Eukaryota</taxon>
        <taxon>Fungi</taxon>
        <taxon>Dikarya</taxon>
        <taxon>Basidiomycota</taxon>
        <taxon>Agaricomycotina</taxon>
        <taxon>Tremellomycetes</taxon>
        <taxon>Tremellales</taxon>
        <taxon>Cryptococcaceae</taxon>
        <taxon>Kwoniella</taxon>
    </lineage>
</organism>
<dbReference type="GO" id="GO:0005634">
    <property type="term" value="C:nucleus"/>
    <property type="evidence" value="ECO:0007669"/>
    <property type="project" value="UniProtKB-SubCell"/>
</dbReference>
<feature type="compositionally biased region" description="Low complexity" evidence="10">
    <location>
        <begin position="207"/>
        <end position="216"/>
    </location>
</feature>
<evidence type="ECO:0000256" key="9">
    <source>
        <dbReference type="ARBA" id="ARBA00023328"/>
    </source>
</evidence>
<evidence type="ECO:0000256" key="3">
    <source>
        <dbReference type="ARBA" id="ARBA00022454"/>
    </source>
</evidence>
<evidence type="ECO:0000256" key="2">
    <source>
        <dbReference type="ARBA" id="ARBA00004629"/>
    </source>
</evidence>
<dbReference type="GO" id="GO:0051301">
    <property type="term" value="P:cell division"/>
    <property type="evidence" value="ECO:0007669"/>
    <property type="project" value="UniProtKB-KW"/>
</dbReference>
<evidence type="ECO:0000313" key="12">
    <source>
        <dbReference type="Proteomes" id="UP001358614"/>
    </source>
</evidence>
<dbReference type="AlphaFoldDB" id="A0AAX4KBE3"/>
<evidence type="ECO:0000256" key="1">
    <source>
        <dbReference type="ARBA" id="ARBA00004123"/>
    </source>
</evidence>
<dbReference type="GO" id="GO:0000444">
    <property type="term" value="C:MIS12/MIND type complex"/>
    <property type="evidence" value="ECO:0007669"/>
    <property type="project" value="InterPro"/>
</dbReference>
<gene>
    <name evidence="11" type="ORF">V865_001340</name>
</gene>
<accession>A0AAX4KBE3</accession>
<keyword evidence="8" id="KW-0131">Cell cycle</keyword>
<evidence type="ECO:0000256" key="6">
    <source>
        <dbReference type="ARBA" id="ARBA00022838"/>
    </source>
</evidence>
<dbReference type="RefSeq" id="XP_066081256.1">
    <property type="nucleotide sequence ID" value="XM_066225159.1"/>
</dbReference>
<dbReference type="PANTHER" id="PTHR15459">
    <property type="entry name" value="POLYAMINE-MODULATED FACTOR 1"/>
    <property type="match status" value="1"/>
</dbReference>
<keyword evidence="4" id="KW-0132">Cell division</keyword>
<keyword evidence="6" id="KW-0995">Kinetochore</keyword>
<feature type="compositionally biased region" description="Pro residues" evidence="10">
    <location>
        <begin position="16"/>
        <end position="25"/>
    </location>
</feature>
<feature type="compositionally biased region" description="Basic and acidic residues" evidence="10">
    <location>
        <begin position="79"/>
        <end position="91"/>
    </location>
</feature>
<feature type="compositionally biased region" description="Polar residues" evidence="10">
    <location>
        <begin position="175"/>
        <end position="196"/>
    </location>
</feature>
<keyword evidence="12" id="KW-1185">Reference proteome</keyword>
<keyword evidence="7" id="KW-0539">Nucleus</keyword>
<evidence type="ECO:0000256" key="4">
    <source>
        <dbReference type="ARBA" id="ARBA00022618"/>
    </source>
</evidence>
<comment type="subcellular location">
    <subcellularLocation>
        <location evidence="2">Chromosome</location>
        <location evidence="2">Centromere</location>
        <location evidence="2">Kinetochore</location>
    </subcellularLocation>
    <subcellularLocation>
        <location evidence="1">Nucleus</location>
    </subcellularLocation>
</comment>
<dbReference type="GeneID" id="91100144"/>
<reference evidence="11 12" key="1">
    <citation type="submission" date="2024-01" db="EMBL/GenBank/DDBJ databases">
        <title>Comparative genomics of Cryptococcus and Kwoniella reveals pathogenesis evolution and contrasting modes of karyotype evolution via chromosome fusion or intercentromeric recombination.</title>
        <authorList>
            <person name="Coelho M.A."/>
            <person name="David-Palma M."/>
            <person name="Shea T."/>
            <person name="Bowers K."/>
            <person name="McGinley-Smith S."/>
            <person name="Mohammad A.W."/>
            <person name="Gnirke A."/>
            <person name="Yurkov A.M."/>
            <person name="Nowrousian M."/>
            <person name="Sun S."/>
            <person name="Cuomo C.A."/>
            <person name="Heitman J."/>
        </authorList>
    </citation>
    <scope>NUCLEOTIDE SEQUENCE [LARGE SCALE GENOMIC DNA]</scope>
    <source>
        <strain evidence="11 12">PYCC6329</strain>
    </source>
</reference>
<keyword evidence="3" id="KW-0158">Chromosome</keyword>
<feature type="compositionally biased region" description="Pro residues" evidence="10">
    <location>
        <begin position="92"/>
        <end position="106"/>
    </location>
</feature>
<dbReference type="Proteomes" id="UP001358614">
    <property type="component" value="Chromosome 1"/>
</dbReference>
<evidence type="ECO:0000256" key="7">
    <source>
        <dbReference type="ARBA" id="ARBA00023242"/>
    </source>
</evidence>